<name>S8D8N7_9LAMI</name>
<gene>
    <name evidence="1" type="ORF">M569_15747</name>
</gene>
<organism evidence="1 2">
    <name type="scientific">Genlisea aurea</name>
    <dbReference type="NCBI Taxonomy" id="192259"/>
    <lineage>
        <taxon>Eukaryota</taxon>
        <taxon>Viridiplantae</taxon>
        <taxon>Streptophyta</taxon>
        <taxon>Embryophyta</taxon>
        <taxon>Tracheophyta</taxon>
        <taxon>Spermatophyta</taxon>
        <taxon>Magnoliopsida</taxon>
        <taxon>eudicotyledons</taxon>
        <taxon>Gunneridae</taxon>
        <taxon>Pentapetalae</taxon>
        <taxon>asterids</taxon>
        <taxon>lamiids</taxon>
        <taxon>Lamiales</taxon>
        <taxon>Lentibulariaceae</taxon>
        <taxon>Genlisea</taxon>
    </lineage>
</organism>
<dbReference type="Proteomes" id="UP000015453">
    <property type="component" value="Unassembled WGS sequence"/>
</dbReference>
<accession>S8D8N7</accession>
<proteinExistence type="predicted"/>
<comment type="caution">
    <text evidence="1">The sequence shown here is derived from an EMBL/GenBank/DDBJ whole genome shotgun (WGS) entry which is preliminary data.</text>
</comment>
<sequence>MDIAVGKRISYSERRSCFAVEILPQEIEGIGFLGLMEESSSFTFAPSFSRYSPTSGEGNLVDLLLLSF</sequence>
<reference evidence="1 2" key="1">
    <citation type="journal article" date="2013" name="BMC Genomics">
        <title>The miniature genome of a carnivorous plant Genlisea aurea contains a low number of genes and short non-coding sequences.</title>
        <authorList>
            <person name="Leushkin E.V."/>
            <person name="Sutormin R.A."/>
            <person name="Nabieva E.R."/>
            <person name="Penin A.A."/>
            <person name="Kondrashov A.S."/>
            <person name="Logacheva M.D."/>
        </authorList>
    </citation>
    <scope>NUCLEOTIDE SEQUENCE [LARGE SCALE GENOMIC DNA]</scope>
</reference>
<dbReference type="EMBL" id="AUSU01008661">
    <property type="protein sequence ID" value="EPS59063.1"/>
    <property type="molecule type" value="Genomic_DNA"/>
</dbReference>
<evidence type="ECO:0000313" key="1">
    <source>
        <dbReference type="EMBL" id="EPS59063.1"/>
    </source>
</evidence>
<dbReference type="AlphaFoldDB" id="S8D8N7"/>
<keyword evidence="2" id="KW-1185">Reference proteome</keyword>
<evidence type="ECO:0000313" key="2">
    <source>
        <dbReference type="Proteomes" id="UP000015453"/>
    </source>
</evidence>
<protein>
    <submittedName>
        <fullName evidence="1">Uncharacterized protein</fullName>
    </submittedName>
</protein>